<dbReference type="PANTHER" id="PTHR30582">
    <property type="entry name" value="L,D-TRANSPEPTIDASE"/>
    <property type="match status" value="1"/>
</dbReference>
<evidence type="ECO:0000313" key="10">
    <source>
        <dbReference type="EMBL" id="OTG65396.1"/>
    </source>
</evidence>
<dbReference type="InterPro" id="IPR038063">
    <property type="entry name" value="Transpep_catalytic_dom"/>
</dbReference>
<comment type="pathway">
    <text evidence="1 7">Cell wall biogenesis; peptidoglycan biosynthesis.</text>
</comment>
<dbReference type="SUPFAM" id="SSF141523">
    <property type="entry name" value="L,D-transpeptidase catalytic domain-like"/>
    <property type="match status" value="1"/>
</dbReference>
<evidence type="ECO:0000256" key="3">
    <source>
        <dbReference type="ARBA" id="ARBA00022679"/>
    </source>
</evidence>
<dbReference type="GO" id="GO:0016740">
    <property type="term" value="F:transferase activity"/>
    <property type="evidence" value="ECO:0007669"/>
    <property type="project" value="UniProtKB-KW"/>
</dbReference>
<evidence type="ECO:0000256" key="2">
    <source>
        <dbReference type="ARBA" id="ARBA00005992"/>
    </source>
</evidence>
<keyword evidence="5 7" id="KW-0573">Peptidoglycan synthesis</keyword>
<evidence type="ECO:0000256" key="5">
    <source>
        <dbReference type="ARBA" id="ARBA00022984"/>
    </source>
</evidence>
<evidence type="ECO:0000256" key="6">
    <source>
        <dbReference type="ARBA" id="ARBA00023316"/>
    </source>
</evidence>
<feature type="active site" description="Nucleophile" evidence="7">
    <location>
        <position position="318"/>
    </location>
</feature>
<reference evidence="10 11" key="1">
    <citation type="submission" date="2017-04" db="EMBL/GenBank/DDBJ databases">
        <title>High diversity of culturable Acinetobacter species in natural soil and water ecosystems.</title>
        <authorList>
            <person name="Nemec A."/>
            <person name="Radolfova-Krizova L."/>
        </authorList>
    </citation>
    <scope>NUCLEOTIDE SEQUENCE [LARGE SCALE GENOMIC DNA]</scope>
    <source>
        <strain evidence="10 11">ANC 4999</strain>
    </source>
</reference>
<keyword evidence="11" id="KW-1185">Reference proteome</keyword>
<dbReference type="CDD" id="cd16913">
    <property type="entry name" value="YkuD_like"/>
    <property type="match status" value="1"/>
</dbReference>
<dbReference type="GO" id="GO:0071972">
    <property type="term" value="F:peptidoglycan L,D-transpeptidase activity"/>
    <property type="evidence" value="ECO:0007669"/>
    <property type="project" value="TreeGrafter"/>
</dbReference>
<sequence>MGKLLPKFLYVACFIILNLPSQSFALQTVDATVKNNLAVTEVKQVWTLEDINKAKWTIDLGRGQFPAYARAQVMLNNLHASPGAIDGKSGKNFLKALSTYQQIQGFPITGQLTQQTWDSLISKQSNPAFGVYVITAQDLKGPFAKSIPRNYALQAKMPGLYYLRITEMLGEKFHIDEEFLRQLNPKATFNQVGEKILVPNVRNDLPHDVNLIIAHKGARQLYLFNGKNHLIASFPATIGGSETPSPKGTHKVVKVAANPYYGYSPKNFVQGGNRKSLVLPPGPNGPVGNIWIALSKPSFGIHGTPNPSLISKTASHGCIRLTNWDANDLGRKVQPGVVVKFLE</sequence>
<dbReference type="InterPro" id="IPR036366">
    <property type="entry name" value="PGBDSf"/>
</dbReference>
<dbReference type="Pfam" id="PF03734">
    <property type="entry name" value="YkuD"/>
    <property type="match status" value="1"/>
</dbReference>
<dbReference type="OrthoDB" id="9787225at2"/>
<dbReference type="Gene3D" id="1.10.101.10">
    <property type="entry name" value="PGBD-like superfamily/PGBD"/>
    <property type="match status" value="1"/>
</dbReference>
<evidence type="ECO:0000256" key="4">
    <source>
        <dbReference type="ARBA" id="ARBA00022960"/>
    </source>
</evidence>
<dbReference type="UniPathway" id="UPA00219"/>
<feature type="signal peptide" evidence="8">
    <location>
        <begin position="1"/>
        <end position="25"/>
    </location>
</feature>
<dbReference type="PANTHER" id="PTHR30582:SF30">
    <property type="entry name" value="BLR4375 PROTEIN"/>
    <property type="match status" value="1"/>
</dbReference>
<dbReference type="InterPro" id="IPR005490">
    <property type="entry name" value="LD_TPept_cat_dom"/>
</dbReference>
<dbReference type="GO" id="GO:0071555">
    <property type="term" value="P:cell wall organization"/>
    <property type="evidence" value="ECO:0007669"/>
    <property type="project" value="UniProtKB-UniRule"/>
</dbReference>
<evidence type="ECO:0000256" key="8">
    <source>
        <dbReference type="SAM" id="SignalP"/>
    </source>
</evidence>
<keyword evidence="4 7" id="KW-0133">Cell shape</keyword>
<accession>A0A1Y3CGA3</accession>
<dbReference type="PROSITE" id="PS52029">
    <property type="entry name" value="LD_TPASE"/>
    <property type="match status" value="1"/>
</dbReference>
<organism evidence="10 11">
    <name type="scientific">Acinetobacter silvestris</name>
    <dbReference type="NCBI Taxonomy" id="1977882"/>
    <lineage>
        <taxon>Bacteria</taxon>
        <taxon>Pseudomonadati</taxon>
        <taxon>Pseudomonadota</taxon>
        <taxon>Gammaproteobacteria</taxon>
        <taxon>Moraxellales</taxon>
        <taxon>Moraxellaceae</taxon>
        <taxon>Acinetobacter</taxon>
    </lineage>
</organism>
<dbReference type="InterPro" id="IPR002477">
    <property type="entry name" value="Peptidoglycan-bd-like"/>
</dbReference>
<keyword evidence="6 7" id="KW-0961">Cell wall biogenesis/degradation</keyword>
<dbReference type="InterPro" id="IPR050979">
    <property type="entry name" value="LD-transpeptidase"/>
</dbReference>
<evidence type="ECO:0000313" key="11">
    <source>
        <dbReference type="Proteomes" id="UP000242765"/>
    </source>
</evidence>
<dbReference type="InterPro" id="IPR036365">
    <property type="entry name" value="PGBD-like_sf"/>
</dbReference>
<comment type="similarity">
    <text evidence="2">Belongs to the YkuD family.</text>
</comment>
<dbReference type="RefSeq" id="WP_086203458.1">
    <property type="nucleotide sequence ID" value="NZ_NEGB01000004.1"/>
</dbReference>
<proteinExistence type="inferred from homology"/>
<evidence type="ECO:0000259" key="9">
    <source>
        <dbReference type="PROSITE" id="PS52029"/>
    </source>
</evidence>
<dbReference type="GO" id="GO:0018104">
    <property type="term" value="P:peptidoglycan-protein cross-linking"/>
    <property type="evidence" value="ECO:0007669"/>
    <property type="project" value="TreeGrafter"/>
</dbReference>
<dbReference type="AlphaFoldDB" id="A0A1Y3CGA3"/>
<gene>
    <name evidence="10" type="ORF">B9T28_07940</name>
</gene>
<protein>
    <submittedName>
        <fullName evidence="10">Murein L,D-transpeptidase</fullName>
    </submittedName>
</protein>
<dbReference type="Pfam" id="PF01471">
    <property type="entry name" value="PG_binding_1"/>
    <property type="match status" value="1"/>
</dbReference>
<evidence type="ECO:0000256" key="7">
    <source>
        <dbReference type="PROSITE-ProRule" id="PRU01373"/>
    </source>
</evidence>
<dbReference type="GO" id="GO:0008360">
    <property type="term" value="P:regulation of cell shape"/>
    <property type="evidence" value="ECO:0007669"/>
    <property type="project" value="UniProtKB-UniRule"/>
</dbReference>
<keyword evidence="8" id="KW-0732">Signal</keyword>
<evidence type="ECO:0000256" key="1">
    <source>
        <dbReference type="ARBA" id="ARBA00004752"/>
    </source>
</evidence>
<feature type="domain" description="L,D-TPase catalytic" evidence="9">
    <location>
        <begin position="210"/>
        <end position="342"/>
    </location>
</feature>
<comment type="caution">
    <text evidence="10">The sequence shown here is derived from an EMBL/GenBank/DDBJ whole genome shotgun (WGS) entry which is preliminary data.</text>
</comment>
<dbReference type="STRING" id="1977882.B9T28_07940"/>
<keyword evidence="3" id="KW-0808">Transferase</keyword>
<dbReference type="Gene3D" id="2.40.440.10">
    <property type="entry name" value="L,D-transpeptidase catalytic domain-like"/>
    <property type="match status" value="1"/>
</dbReference>
<name>A0A1Y3CGA3_9GAMM</name>
<feature type="chain" id="PRO_5013164234" evidence="8">
    <location>
        <begin position="26"/>
        <end position="343"/>
    </location>
</feature>
<dbReference type="EMBL" id="NEGB01000004">
    <property type="protein sequence ID" value="OTG65396.1"/>
    <property type="molecule type" value="Genomic_DNA"/>
</dbReference>
<dbReference type="GO" id="GO:0005576">
    <property type="term" value="C:extracellular region"/>
    <property type="evidence" value="ECO:0007669"/>
    <property type="project" value="TreeGrafter"/>
</dbReference>
<dbReference type="SUPFAM" id="SSF47090">
    <property type="entry name" value="PGBD-like"/>
    <property type="match status" value="1"/>
</dbReference>
<feature type="active site" description="Proton donor/acceptor" evidence="7">
    <location>
        <position position="302"/>
    </location>
</feature>
<dbReference type="Proteomes" id="UP000242765">
    <property type="component" value="Unassembled WGS sequence"/>
</dbReference>